<feature type="region of interest" description="Disordered" evidence="1">
    <location>
        <begin position="103"/>
        <end position="124"/>
    </location>
</feature>
<keyword evidence="3" id="KW-1185">Reference proteome</keyword>
<feature type="region of interest" description="Disordered" evidence="1">
    <location>
        <begin position="53"/>
        <end position="86"/>
    </location>
</feature>
<name>S9UKQ4_9TRYP</name>
<evidence type="ECO:0000313" key="2">
    <source>
        <dbReference type="EMBL" id="EPY15241.1"/>
    </source>
</evidence>
<dbReference type="EMBL" id="ATMH01012354">
    <property type="protein sequence ID" value="EPY15241.1"/>
    <property type="molecule type" value="Genomic_DNA"/>
</dbReference>
<gene>
    <name evidence="2" type="ORF">STCU_12210</name>
</gene>
<protein>
    <submittedName>
        <fullName evidence="2">Uncharacterized protein</fullName>
    </submittedName>
</protein>
<organism evidence="2 3">
    <name type="scientific">Strigomonas culicis</name>
    <dbReference type="NCBI Taxonomy" id="28005"/>
    <lineage>
        <taxon>Eukaryota</taxon>
        <taxon>Discoba</taxon>
        <taxon>Euglenozoa</taxon>
        <taxon>Kinetoplastea</taxon>
        <taxon>Metakinetoplastina</taxon>
        <taxon>Trypanosomatida</taxon>
        <taxon>Trypanosomatidae</taxon>
        <taxon>Strigomonadinae</taxon>
        <taxon>Strigomonas</taxon>
    </lineage>
</organism>
<dbReference type="Proteomes" id="UP000015354">
    <property type="component" value="Unassembled WGS sequence"/>
</dbReference>
<reference evidence="2 3" key="1">
    <citation type="journal article" date="2013" name="PLoS ONE">
        <title>Predicting the Proteins of Angomonas deanei, Strigomonas culicis and Their Respective Endosymbionts Reveals New Aspects of the Trypanosomatidae Family.</title>
        <authorList>
            <person name="Motta M.C."/>
            <person name="Martins A.C."/>
            <person name="de Souza S.S."/>
            <person name="Catta-Preta C.M."/>
            <person name="Silva R."/>
            <person name="Klein C.C."/>
            <person name="de Almeida L.G."/>
            <person name="de Lima Cunha O."/>
            <person name="Ciapina L.P."/>
            <person name="Brocchi M."/>
            <person name="Colabardini A.C."/>
            <person name="de Araujo Lima B."/>
            <person name="Machado C.R."/>
            <person name="de Almeida Soares C.M."/>
            <person name="Probst C.M."/>
            <person name="de Menezes C.B."/>
            <person name="Thompson C.E."/>
            <person name="Bartholomeu D.C."/>
            <person name="Gradia D.F."/>
            <person name="Pavoni D.P."/>
            <person name="Grisard E.C."/>
            <person name="Fantinatti-Garboggini F."/>
            <person name="Marchini F.K."/>
            <person name="Rodrigues-Luiz G.F."/>
            <person name="Wagner G."/>
            <person name="Goldman G.H."/>
            <person name="Fietto J.L."/>
            <person name="Elias M.C."/>
            <person name="Goldman M.H."/>
            <person name="Sagot M.F."/>
            <person name="Pereira M."/>
            <person name="Stoco P.H."/>
            <person name="de Mendonca-Neto R.P."/>
            <person name="Teixeira S.M."/>
            <person name="Maciel T.E."/>
            <person name="de Oliveira Mendes T.A."/>
            <person name="Urmenyi T.P."/>
            <person name="de Souza W."/>
            <person name="Schenkman S."/>
            <person name="de Vasconcelos A.T."/>
        </authorList>
    </citation>
    <scope>NUCLEOTIDE SEQUENCE [LARGE SCALE GENOMIC DNA]</scope>
</reference>
<proteinExistence type="predicted"/>
<evidence type="ECO:0000313" key="3">
    <source>
        <dbReference type="Proteomes" id="UP000015354"/>
    </source>
</evidence>
<dbReference type="AlphaFoldDB" id="S9UKQ4"/>
<comment type="caution">
    <text evidence="2">The sequence shown here is derived from an EMBL/GenBank/DDBJ whole genome shotgun (WGS) entry which is preliminary data.</text>
</comment>
<evidence type="ECO:0000256" key="1">
    <source>
        <dbReference type="SAM" id="MobiDB-lite"/>
    </source>
</evidence>
<accession>S9UKQ4</accession>
<sequence>MLLASGDAKGGGGTAVVVPAFEFKTRQERLQEDARMRRAAPAELATEVGEMKGRMRAAVQQRETLTTRERGQASAGAEGGGTAFNSYMSMTSAMNSVVMASAMAPSRAPKRTFPKATRYTNNQK</sequence>